<dbReference type="PANTHER" id="PTHR46086:SF4">
    <property type="entry name" value="ALPHA_BETA-HYDROLASES SUPERFAMILY PROTEIN"/>
    <property type="match status" value="1"/>
</dbReference>
<evidence type="ECO:0000259" key="2">
    <source>
        <dbReference type="Pfam" id="PF01764"/>
    </source>
</evidence>
<keyword evidence="4" id="KW-1185">Reference proteome</keyword>
<dbReference type="AlphaFoldDB" id="A0A5N6RPE6"/>
<evidence type="ECO:0000313" key="4">
    <source>
        <dbReference type="Proteomes" id="UP000327013"/>
    </source>
</evidence>
<keyword evidence="1" id="KW-0378">Hydrolase</keyword>
<sequence length="480" mass="56079">MAPYESDQFCDHYMLLKSENASLYDLARFLLSSTSETSRFIQRTEEEKEDFWRRWYIFNSLFAQKLLLCLGKPLVQVGNMLELWLNLLSQNEGFLMLLSNSLKGNVVWPDRSSATFTSVLGNLDRRVELDKNIRPENPKYNASLTMMASKLAYENETFLQTTIRDHWSMECLGFYNFWNDYLEQPSTQAMMFQDTRAQPNLIVVAFRGTNPFDPVALQADVDLSWFELRGVGKIHSGFMKALGLQKHKGWPKEIEQGSNQRQFAYYAIRQRLRDILQENKSTAKFILTGHSLGGALAILFVTILTIHKEAWLLDRLEGVYTFGQPRVGDKQLGNYMKEKMEEYDVKYLRYVYCNDLVPRIPYDDQDNLFFEHWWPCLYYNSFYKGKVRYEEPNKNYFSLLWAIPKCLNALWELNRSFIIPYIQGSDYKESWLMKMLRVVGLVFPGLAAHCTQDYVNATRLGSLASSTSPKRLKPSSSKRF</sequence>
<dbReference type="GO" id="GO:0004806">
    <property type="term" value="F:triacylglycerol lipase activity"/>
    <property type="evidence" value="ECO:0007669"/>
    <property type="project" value="InterPro"/>
</dbReference>
<protein>
    <recommendedName>
        <fullName evidence="2">Fungal lipase-type domain-containing protein</fullName>
    </recommendedName>
</protein>
<accession>A0A5N6RPE6</accession>
<dbReference type="InterPro" id="IPR029058">
    <property type="entry name" value="AB_hydrolase_fold"/>
</dbReference>
<feature type="domain" description="Fungal lipase-type" evidence="2">
    <location>
        <begin position="203"/>
        <end position="363"/>
    </location>
</feature>
<reference evidence="3 4" key="1">
    <citation type="submission" date="2019-06" db="EMBL/GenBank/DDBJ databases">
        <title>A chromosomal-level reference genome of Carpinus fangiana (Coryloideae, Betulaceae).</title>
        <authorList>
            <person name="Yang X."/>
            <person name="Wang Z."/>
            <person name="Zhang L."/>
            <person name="Hao G."/>
            <person name="Liu J."/>
            <person name="Yang Y."/>
        </authorList>
    </citation>
    <scope>NUCLEOTIDE SEQUENCE [LARGE SCALE GENOMIC DNA]</scope>
    <source>
        <strain evidence="3">Cfa_2016G</strain>
        <tissue evidence="3">Leaf</tissue>
    </source>
</reference>
<organism evidence="3 4">
    <name type="scientific">Carpinus fangiana</name>
    <dbReference type="NCBI Taxonomy" id="176857"/>
    <lineage>
        <taxon>Eukaryota</taxon>
        <taxon>Viridiplantae</taxon>
        <taxon>Streptophyta</taxon>
        <taxon>Embryophyta</taxon>
        <taxon>Tracheophyta</taxon>
        <taxon>Spermatophyta</taxon>
        <taxon>Magnoliopsida</taxon>
        <taxon>eudicotyledons</taxon>
        <taxon>Gunneridae</taxon>
        <taxon>Pentapetalae</taxon>
        <taxon>rosids</taxon>
        <taxon>fabids</taxon>
        <taxon>Fagales</taxon>
        <taxon>Betulaceae</taxon>
        <taxon>Carpinus</taxon>
    </lineage>
</organism>
<dbReference type="Pfam" id="PF01764">
    <property type="entry name" value="Lipase_3"/>
    <property type="match status" value="1"/>
</dbReference>
<dbReference type="OrthoDB" id="438440at2759"/>
<dbReference type="InterPro" id="IPR002921">
    <property type="entry name" value="Fungal_lipase-type"/>
</dbReference>
<evidence type="ECO:0000313" key="3">
    <source>
        <dbReference type="EMBL" id="KAE8100159.1"/>
    </source>
</evidence>
<dbReference type="CDD" id="cd00519">
    <property type="entry name" value="Lipase_3"/>
    <property type="match status" value="1"/>
</dbReference>
<dbReference type="Proteomes" id="UP000327013">
    <property type="component" value="Chromosome 7"/>
</dbReference>
<evidence type="ECO:0000256" key="1">
    <source>
        <dbReference type="ARBA" id="ARBA00022801"/>
    </source>
</evidence>
<proteinExistence type="predicted"/>
<dbReference type="InterPro" id="IPR044819">
    <property type="entry name" value="OBL-like"/>
</dbReference>
<name>A0A5N6RPE6_9ROSI</name>
<dbReference type="SUPFAM" id="SSF53474">
    <property type="entry name" value="alpha/beta-Hydrolases"/>
    <property type="match status" value="1"/>
</dbReference>
<gene>
    <name evidence="3" type="ORF">FH972_018084</name>
</gene>
<dbReference type="Gene3D" id="3.40.50.1820">
    <property type="entry name" value="alpha/beta hydrolase"/>
    <property type="match status" value="1"/>
</dbReference>
<dbReference type="GO" id="GO:0006629">
    <property type="term" value="P:lipid metabolic process"/>
    <property type="evidence" value="ECO:0007669"/>
    <property type="project" value="InterPro"/>
</dbReference>
<dbReference type="PANTHER" id="PTHR46086">
    <property type="entry name" value="ALPHA/BETA-HYDROLASES SUPERFAMILY PROTEIN"/>
    <property type="match status" value="1"/>
</dbReference>
<dbReference type="EMBL" id="CM017327">
    <property type="protein sequence ID" value="KAE8100159.1"/>
    <property type="molecule type" value="Genomic_DNA"/>
</dbReference>